<name>A0A0V1EJM1_TRIPS</name>
<dbReference type="Proteomes" id="UP000054632">
    <property type="component" value="Unassembled WGS sequence"/>
</dbReference>
<protein>
    <submittedName>
        <fullName evidence="1">Uncharacterized protein</fullName>
    </submittedName>
</protein>
<evidence type="ECO:0000313" key="1">
    <source>
        <dbReference type="EMBL" id="KRY73816.1"/>
    </source>
</evidence>
<dbReference type="AlphaFoldDB" id="A0A0V1EJM1"/>
<gene>
    <name evidence="1" type="ORF">T4A_814</name>
</gene>
<dbReference type="EMBL" id="JYDR01000031">
    <property type="protein sequence ID" value="KRY73816.1"/>
    <property type="molecule type" value="Genomic_DNA"/>
</dbReference>
<proteinExistence type="predicted"/>
<organism evidence="1 2">
    <name type="scientific">Trichinella pseudospiralis</name>
    <name type="common">Parasitic roundworm</name>
    <dbReference type="NCBI Taxonomy" id="6337"/>
    <lineage>
        <taxon>Eukaryota</taxon>
        <taxon>Metazoa</taxon>
        <taxon>Ecdysozoa</taxon>
        <taxon>Nematoda</taxon>
        <taxon>Enoplea</taxon>
        <taxon>Dorylaimia</taxon>
        <taxon>Trichinellida</taxon>
        <taxon>Trichinellidae</taxon>
        <taxon>Trichinella</taxon>
    </lineage>
</organism>
<comment type="caution">
    <text evidence="1">The sequence shown here is derived from an EMBL/GenBank/DDBJ whole genome shotgun (WGS) entry which is preliminary data.</text>
</comment>
<sequence length="140" mass="15878">MHVYVRGIIVERQKSLKCDSSRPAALSVKYGVEQWATRLLKLLLNVNDHLNCNLAEQIRVHVCVGVERSELDQEEQEQFSNNNNNNNNSKSLSKCQCPVCACLPSVLCSVCPCFELAERIILKQRIPERKCNFGLASIQF</sequence>
<evidence type="ECO:0000313" key="2">
    <source>
        <dbReference type="Proteomes" id="UP000054632"/>
    </source>
</evidence>
<accession>A0A0V1EJM1</accession>
<reference evidence="1 2" key="1">
    <citation type="submission" date="2015-01" db="EMBL/GenBank/DDBJ databases">
        <title>Evolution of Trichinella species and genotypes.</title>
        <authorList>
            <person name="Korhonen P.K."/>
            <person name="Edoardo P."/>
            <person name="Giuseppe L.R."/>
            <person name="Gasser R.B."/>
        </authorList>
    </citation>
    <scope>NUCLEOTIDE SEQUENCE [LARGE SCALE GENOMIC DNA]</scope>
    <source>
        <strain evidence="1">ISS13</strain>
    </source>
</reference>